<gene>
    <name evidence="7" type="ORF">GCM10010411_50670</name>
</gene>
<organism evidence="7 8">
    <name type="scientific">Actinomadura fulvescens</name>
    <dbReference type="NCBI Taxonomy" id="46160"/>
    <lineage>
        <taxon>Bacteria</taxon>
        <taxon>Bacillati</taxon>
        <taxon>Actinomycetota</taxon>
        <taxon>Actinomycetes</taxon>
        <taxon>Streptosporangiales</taxon>
        <taxon>Thermomonosporaceae</taxon>
        <taxon>Actinomadura</taxon>
    </lineage>
</organism>
<comment type="function">
    <text evidence="1 6">Required for the transposition of the insertion element.</text>
</comment>
<evidence type="ECO:0000256" key="4">
    <source>
        <dbReference type="ARBA" id="ARBA00023125"/>
    </source>
</evidence>
<evidence type="ECO:0000313" key="8">
    <source>
        <dbReference type="Proteomes" id="UP001501509"/>
    </source>
</evidence>
<keyword evidence="3 6" id="KW-0815">Transposition</keyword>
<evidence type="ECO:0000256" key="3">
    <source>
        <dbReference type="ARBA" id="ARBA00022578"/>
    </source>
</evidence>
<keyword evidence="5 6" id="KW-0233">DNA recombination</keyword>
<protein>
    <recommendedName>
        <fullName evidence="6">Mutator family transposase</fullName>
    </recommendedName>
</protein>
<keyword evidence="4 6" id="KW-0238">DNA-binding</keyword>
<reference evidence="7 8" key="1">
    <citation type="journal article" date="2019" name="Int. J. Syst. Evol. Microbiol.">
        <title>The Global Catalogue of Microorganisms (GCM) 10K type strain sequencing project: providing services to taxonomists for standard genome sequencing and annotation.</title>
        <authorList>
            <consortium name="The Broad Institute Genomics Platform"/>
            <consortium name="The Broad Institute Genome Sequencing Center for Infectious Disease"/>
            <person name="Wu L."/>
            <person name="Ma J."/>
        </authorList>
    </citation>
    <scope>NUCLEOTIDE SEQUENCE [LARGE SCALE GENOMIC DNA]</scope>
    <source>
        <strain evidence="7 8">JCM 6833</strain>
    </source>
</reference>
<dbReference type="Pfam" id="PF00872">
    <property type="entry name" value="Transposase_mut"/>
    <property type="match status" value="1"/>
</dbReference>
<dbReference type="EMBL" id="BAAATD010000007">
    <property type="protein sequence ID" value="GAA2610162.1"/>
    <property type="molecule type" value="Genomic_DNA"/>
</dbReference>
<dbReference type="InterPro" id="IPR001207">
    <property type="entry name" value="Transposase_mutator"/>
</dbReference>
<keyword evidence="8" id="KW-1185">Reference proteome</keyword>
<accession>A0ABN3PZY7</accession>
<evidence type="ECO:0000313" key="7">
    <source>
        <dbReference type="EMBL" id="GAA2610162.1"/>
    </source>
</evidence>
<comment type="similarity">
    <text evidence="2 6">Belongs to the transposase mutator family.</text>
</comment>
<evidence type="ECO:0000256" key="2">
    <source>
        <dbReference type="ARBA" id="ARBA00010961"/>
    </source>
</evidence>
<name>A0ABN3PZY7_9ACTN</name>
<dbReference type="PANTHER" id="PTHR33217:SF8">
    <property type="entry name" value="MUTATOR FAMILY TRANSPOSASE"/>
    <property type="match status" value="1"/>
</dbReference>
<keyword evidence="6" id="KW-0814">Transposable element</keyword>
<sequence>MAQVQKKGLPVSGEGGLLAQLAKLVLESSLEGEMDAHLGCAKNDTAGRNSGNSRNGKRAKTVLTEAGPVEIEVPRDRGAGFEPQIVRKRQRRLDGIDAIDRAVAPKKAVLSRTGATRPGECGGCNGEGVERRCHHGSGRLVVEAASLA</sequence>
<comment type="caution">
    <text evidence="7">The sequence shown here is derived from an EMBL/GenBank/DDBJ whole genome shotgun (WGS) entry which is preliminary data.</text>
</comment>
<dbReference type="PANTHER" id="PTHR33217">
    <property type="entry name" value="TRANSPOSASE FOR INSERTION SEQUENCE ELEMENT IS1081"/>
    <property type="match status" value="1"/>
</dbReference>
<evidence type="ECO:0000256" key="5">
    <source>
        <dbReference type="ARBA" id="ARBA00023172"/>
    </source>
</evidence>
<dbReference type="Proteomes" id="UP001501509">
    <property type="component" value="Unassembled WGS sequence"/>
</dbReference>
<proteinExistence type="inferred from homology"/>
<evidence type="ECO:0000256" key="6">
    <source>
        <dbReference type="RuleBase" id="RU365089"/>
    </source>
</evidence>
<evidence type="ECO:0000256" key="1">
    <source>
        <dbReference type="ARBA" id="ARBA00002190"/>
    </source>
</evidence>